<reference evidence="2 3" key="1">
    <citation type="journal article" date="2015" name="Int. J. Syst. Evol. Microbiol.">
        <title>Aestuariivita atlantica sp. nov., isolated from deep sea sediment of the Atlantic Ocean.</title>
        <authorList>
            <person name="Li G."/>
            <person name="Lai Q."/>
            <person name="Du Y."/>
            <person name="Liu X."/>
            <person name="Sun F."/>
            <person name="Shao Z."/>
        </authorList>
    </citation>
    <scope>NUCLEOTIDE SEQUENCE [LARGE SCALE GENOMIC DNA]</scope>
    <source>
        <strain evidence="2 3">22II-S11-z3</strain>
    </source>
</reference>
<dbReference type="Pfam" id="PF09361">
    <property type="entry name" value="Phasin_2"/>
    <property type="match status" value="1"/>
</dbReference>
<accession>A0A0L1JKC9</accession>
<comment type="caution">
    <text evidence="2">The sequence shown here is derived from an EMBL/GenBank/DDBJ whole genome shotgun (WGS) entry which is preliminary data.</text>
</comment>
<name>A0A0L1JKC9_9RHOB</name>
<evidence type="ECO:0000313" key="2">
    <source>
        <dbReference type="EMBL" id="KNG91863.1"/>
    </source>
</evidence>
<evidence type="ECO:0000259" key="1">
    <source>
        <dbReference type="Pfam" id="PF09361"/>
    </source>
</evidence>
<dbReference type="InterPro" id="IPR018968">
    <property type="entry name" value="Phasin"/>
</dbReference>
<proteinExistence type="predicted"/>
<dbReference type="RefSeq" id="WP_050532768.1">
    <property type="nucleotide sequence ID" value="NZ_AQQZ01000026.1"/>
</dbReference>
<dbReference type="EMBL" id="AQQZ01000026">
    <property type="protein sequence ID" value="KNG91863.1"/>
    <property type="molecule type" value="Genomic_DNA"/>
</dbReference>
<feature type="domain" description="Phasin" evidence="1">
    <location>
        <begin position="56"/>
        <end position="154"/>
    </location>
</feature>
<gene>
    <name evidence="2" type="ORF">ATO11_20485</name>
</gene>
<protein>
    <recommendedName>
        <fullName evidence="1">Phasin domain-containing protein</fullName>
    </recommendedName>
</protein>
<keyword evidence="3" id="KW-1185">Reference proteome</keyword>
<sequence length="166" mass="18597">MRLECRLSWWALLININQWAEAIDIFRGISNGGPTMSKSTEPTSTSPLEPEKIFQTLTNAQTAGLGSLSWLGTKWVETMSDVGAEWLSFVAERVKEDVKTQHELLHAKNIGEVQHSQAQFLQKAIDDYRDETGKIVEFCSQAMSDIQEHASKQMDVPGNDKAQSKT</sequence>
<dbReference type="AlphaFoldDB" id="A0A0L1JKC9"/>
<evidence type="ECO:0000313" key="3">
    <source>
        <dbReference type="Proteomes" id="UP000036938"/>
    </source>
</evidence>
<dbReference type="Proteomes" id="UP000036938">
    <property type="component" value="Unassembled WGS sequence"/>
</dbReference>
<organism evidence="2 3">
    <name type="scientific">Pseudaestuariivita atlantica</name>
    <dbReference type="NCBI Taxonomy" id="1317121"/>
    <lineage>
        <taxon>Bacteria</taxon>
        <taxon>Pseudomonadati</taxon>
        <taxon>Pseudomonadota</taxon>
        <taxon>Alphaproteobacteria</taxon>
        <taxon>Rhodobacterales</taxon>
        <taxon>Paracoccaceae</taxon>
        <taxon>Pseudaestuariivita</taxon>
    </lineage>
</organism>
<dbReference type="OrthoDB" id="7865588at2"/>